<dbReference type="AlphaFoldDB" id="A0A7X1TMI3"/>
<feature type="domain" description="YdhG-like" evidence="1">
    <location>
        <begin position="26"/>
        <end position="126"/>
    </location>
</feature>
<accession>A0A7X1TMI3</accession>
<reference evidence="3" key="1">
    <citation type="submission" date="2019-07" db="EMBL/GenBank/DDBJ databases">
        <title>Arthrobacter KR32 sp. nov., isolated from mountain cheese made of cows milk.</title>
        <authorList>
            <person name="Flegler A."/>
        </authorList>
    </citation>
    <scope>NUCLEOTIDE SEQUENCE [LARGE SCALE GENOMIC DNA]</scope>
    <source>
        <strain evidence="3">KR32</strain>
    </source>
</reference>
<dbReference type="OrthoDB" id="5951444at2"/>
<dbReference type="EMBL" id="VJXX01000001">
    <property type="protein sequence ID" value="MPY09714.1"/>
    <property type="molecule type" value="Genomic_DNA"/>
</dbReference>
<evidence type="ECO:0000313" key="2">
    <source>
        <dbReference type="EMBL" id="MPY09714.1"/>
    </source>
</evidence>
<evidence type="ECO:0000313" key="3">
    <source>
        <dbReference type="Proteomes" id="UP000326464"/>
    </source>
</evidence>
<name>A0A7X1TMI3_9MICC</name>
<sequence>MADPVARPTAEDPAAFLAAVQHPVRRRDGVALAALMGAVTGAPATMWGPSIVGFGSYHYSYASGHQGDAAAVGFSPRKAHLVLYGLTYGPGAGDLLARLGKHRRGAGCLYVNTLADVDPGVLRLLVAGGYDHATTVLHVPRQS</sequence>
<keyword evidence="3" id="KW-1185">Reference proteome</keyword>
<comment type="caution">
    <text evidence="2">The sequence shown here is derived from an EMBL/GenBank/DDBJ whole genome shotgun (WGS) entry which is preliminary data.</text>
</comment>
<protein>
    <submittedName>
        <fullName evidence="2">DUF1801 domain-containing protein</fullName>
    </submittedName>
</protein>
<dbReference type="InterPro" id="IPR014922">
    <property type="entry name" value="YdhG-like"/>
</dbReference>
<dbReference type="RefSeq" id="WP_152812227.1">
    <property type="nucleotide sequence ID" value="NZ_VJXX01000001.1"/>
</dbReference>
<dbReference type="Pfam" id="PF08818">
    <property type="entry name" value="DUF1801"/>
    <property type="match status" value="1"/>
</dbReference>
<evidence type="ECO:0000259" key="1">
    <source>
        <dbReference type="Pfam" id="PF08818"/>
    </source>
</evidence>
<gene>
    <name evidence="2" type="ORF">FNH21_03090</name>
</gene>
<dbReference type="Proteomes" id="UP000326464">
    <property type="component" value="Unassembled WGS sequence"/>
</dbReference>
<proteinExistence type="predicted"/>
<organism evidence="2 3">
    <name type="scientific">Arthrobacter bussei</name>
    <dbReference type="NCBI Taxonomy" id="2594179"/>
    <lineage>
        <taxon>Bacteria</taxon>
        <taxon>Bacillati</taxon>
        <taxon>Actinomycetota</taxon>
        <taxon>Actinomycetes</taxon>
        <taxon>Micrococcales</taxon>
        <taxon>Micrococcaceae</taxon>
        <taxon>Arthrobacter</taxon>
    </lineage>
</organism>